<gene>
    <name evidence="1" type="ORF">CN357_05040</name>
</gene>
<name>A0A9X6W2L4_BACCE</name>
<sequence length="100" mass="11465">MTEQEFREFRLWETKLKVSEQVKKELEVAEGLSFSENKLFLSSNRNWVATSMPLLYSNDEIHFLVSPLISNGADEGVSGLESIIFTKEQLMKTFDVLTTS</sequence>
<evidence type="ECO:0000313" key="2">
    <source>
        <dbReference type="Proteomes" id="UP000220210"/>
    </source>
</evidence>
<protein>
    <submittedName>
        <fullName evidence="1">Uncharacterized protein</fullName>
    </submittedName>
</protein>
<evidence type="ECO:0000313" key="1">
    <source>
        <dbReference type="EMBL" id="PFF52058.1"/>
    </source>
</evidence>
<dbReference type="RefSeq" id="WP_098434216.1">
    <property type="nucleotide sequence ID" value="NZ_NTSO01000002.1"/>
</dbReference>
<dbReference type="Proteomes" id="UP000220210">
    <property type="component" value="Unassembled WGS sequence"/>
</dbReference>
<proteinExistence type="predicted"/>
<dbReference type="EMBL" id="NTSO01000002">
    <property type="protein sequence ID" value="PFF52058.1"/>
    <property type="molecule type" value="Genomic_DNA"/>
</dbReference>
<dbReference type="AlphaFoldDB" id="A0A9X6W2L4"/>
<accession>A0A9X6W2L4</accession>
<organism evidence="1 2">
    <name type="scientific">Bacillus cereus</name>
    <dbReference type="NCBI Taxonomy" id="1396"/>
    <lineage>
        <taxon>Bacteria</taxon>
        <taxon>Bacillati</taxon>
        <taxon>Bacillota</taxon>
        <taxon>Bacilli</taxon>
        <taxon>Bacillales</taxon>
        <taxon>Bacillaceae</taxon>
        <taxon>Bacillus</taxon>
        <taxon>Bacillus cereus group</taxon>
    </lineage>
</organism>
<reference evidence="1 2" key="1">
    <citation type="submission" date="2017-09" db="EMBL/GenBank/DDBJ databases">
        <title>Large-scale bioinformatics analysis of Bacillus genomes uncovers conserved roles of natural products in bacterial physiology.</title>
        <authorList>
            <consortium name="Agbiome Team Llc"/>
            <person name="Bleich R.M."/>
            <person name="Kirk G.J."/>
            <person name="Santa Maria K.C."/>
            <person name="Allen S.E."/>
            <person name="Farag S."/>
            <person name="Shank E.A."/>
            <person name="Bowers A."/>
        </authorList>
    </citation>
    <scope>NUCLEOTIDE SEQUENCE [LARGE SCALE GENOMIC DNA]</scope>
    <source>
        <strain evidence="1 2">AFS020204</strain>
    </source>
</reference>
<comment type="caution">
    <text evidence="1">The sequence shown here is derived from an EMBL/GenBank/DDBJ whole genome shotgun (WGS) entry which is preliminary data.</text>
</comment>